<comment type="caution">
    <text evidence="1">The sequence shown here is derived from an EMBL/GenBank/DDBJ whole genome shotgun (WGS) entry which is preliminary data.</text>
</comment>
<protein>
    <submittedName>
        <fullName evidence="1">Uncharacterized protein</fullName>
    </submittedName>
</protein>
<keyword evidence="2" id="KW-1185">Reference proteome</keyword>
<evidence type="ECO:0000313" key="1">
    <source>
        <dbReference type="EMBL" id="PRD14833.1"/>
    </source>
</evidence>
<dbReference type="AlphaFoldDB" id="A0A2S9IAL1"/>
<sequence>MMKSFNLLMGLKDCSMKVHRVDYRLVPGLTHAMAGALLPRECSADTLISPSIIGSAIDHDACTDPRFTAQRTALTACLPYQSETNVGLSDRVDADPQIQYSELDLRIILRNGYCRLARVVATAGKYVKPGRIYSRIAENNVSFSKLFSHPPYLNMGK</sequence>
<dbReference type="EMBL" id="PDET01000009">
    <property type="protein sequence ID" value="PRD14833.1"/>
    <property type="molecule type" value="Genomic_DNA"/>
</dbReference>
<organism evidence="1 2">
    <name type="scientific">Pantoea coffeiphila</name>
    <dbReference type="NCBI Taxonomy" id="1465635"/>
    <lineage>
        <taxon>Bacteria</taxon>
        <taxon>Pseudomonadati</taxon>
        <taxon>Pseudomonadota</taxon>
        <taxon>Gammaproteobacteria</taxon>
        <taxon>Enterobacterales</taxon>
        <taxon>Erwiniaceae</taxon>
        <taxon>Pantoea</taxon>
    </lineage>
</organism>
<evidence type="ECO:0000313" key="2">
    <source>
        <dbReference type="Proteomes" id="UP000239181"/>
    </source>
</evidence>
<accession>A0A2S9IAL1</accession>
<dbReference type="Proteomes" id="UP000239181">
    <property type="component" value="Unassembled WGS sequence"/>
</dbReference>
<reference evidence="1 2" key="1">
    <citation type="submission" date="2017-10" db="EMBL/GenBank/DDBJ databases">
        <title>Draft genome of two endophytic bacteria isolated from 'guarana' Paullinia cupana (Mart.) Ducke.</title>
        <authorList>
            <person name="Siqueira K.A."/>
            <person name="Liotti R.G."/>
            <person name="Mendes T.A."/>
            <person name="Soares M.A."/>
        </authorList>
    </citation>
    <scope>NUCLEOTIDE SEQUENCE [LARGE SCALE GENOMIC DNA]</scope>
    <source>
        <strain evidence="1 2">342</strain>
    </source>
</reference>
<gene>
    <name evidence="1" type="ORF">CQW29_15115</name>
</gene>
<name>A0A2S9IAL1_9GAMM</name>
<proteinExistence type="predicted"/>